<proteinExistence type="predicted"/>
<reference evidence="1 2" key="1">
    <citation type="submission" date="2018-05" db="EMBL/GenBank/DDBJ databases">
        <title>Marinifilum breve JC075T sp. nov., a marine bacterium isolated from Yongle Blue Hole in the South China Sea.</title>
        <authorList>
            <person name="Fu T."/>
        </authorList>
    </citation>
    <scope>NUCLEOTIDE SEQUENCE [LARGE SCALE GENOMIC DNA]</scope>
    <source>
        <strain evidence="1 2">JC075</strain>
    </source>
</reference>
<sequence>MKNKLHSKIYLGAMVLIMAFIQFSCKTTYDLGVIKAKPMSDAKLYRNLIDSSLHYNTLFVKKFSANYTVDGVKKSFKGAIKIQKDSLIWISITAPVGGLEVARLMISQDSVKMIDRMKKKYFIDDYDFFRKKLNVDLNFKSLQAILTNSVFQATNGEKEKSFIRSFNGRIIDNMYVFTSEKSRKVDRKLRKDKLKRLSRFGYQRVDIDPSLMRITDVLVKDFVDLRDVSVKYRDFKMYEDRKFPQRLSFEVIDPKHLLSCSVKFNKIAFDDKLKFSFKISSKYERIYP</sequence>
<organism evidence="1 2">
    <name type="scientific">Marinifilum breve</name>
    <dbReference type="NCBI Taxonomy" id="2184082"/>
    <lineage>
        <taxon>Bacteria</taxon>
        <taxon>Pseudomonadati</taxon>
        <taxon>Bacteroidota</taxon>
        <taxon>Bacteroidia</taxon>
        <taxon>Marinilabiliales</taxon>
        <taxon>Marinifilaceae</taxon>
    </lineage>
</organism>
<protein>
    <recommendedName>
        <fullName evidence="3">DUF4292 domain-containing protein</fullName>
    </recommendedName>
</protein>
<dbReference type="OrthoDB" id="1122661at2"/>
<evidence type="ECO:0000313" key="1">
    <source>
        <dbReference type="EMBL" id="PXX96989.1"/>
    </source>
</evidence>
<name>A0A2V3ZTE6_9BACT</name>
<evidence type="ECO:0000313" key="2">
    <source>
        <dbReference type="Proteomes" id="UP000248079"/>
    </source>
</evidence>
<keyword evidence="2" id="KW-1185">Reference proteome</keyword>
<dbReference type="Proteomes" id="UP000248079">
    <property type="component" value="Unassembled WGS sequence"/>
</dbReference>
<dbReference type="Pfam" id="PF14125">
    <property type="entry name" value="DUF4292"/>
    <property type="match status" value="1"/>
</dbReference>
<dbReference type="EMBL" id="QFLI01000010">
    <property type="protein sequence ID" value="PXX96989.1"/>
    <property type="molecule type" value="Genomic_DNA"/>
</dbReference>
<evidence type="ECO:0008006" key="3">
    <source>
        <dbReference type="Google" id="ProtNLM"/>
    </source>
</evidence>
<dbReference type="AlphaFoldDB" id="A0A2V3ZTE6"/>
<dbReference type="InterPro" id="IPR025634">
    <property type="entry name" value="DUF4292"/>
</dbReference>
<dbReference type="RefSeq" id="WP_110362352.1">
    <property type="nucleotide sequence ID" value="NZ_QFLI01000010.1"/>
</dbReference>
<comment type="caution">
    <text evidence="1">The sequence shown here is derived from an EMBL/GenBank/DDBJ whole genome shotgun (WGS) entry which is preliminary data.</text>
</comment>
<gene>
    <name evidence="1" type="ORF">DF185_18355</name>
</gene>
<accession>A0A2V3ZTE6</accession>